<reference evidence="3 4" key="1">
    <citation type="journal article" date="2021" name="Int. J. Syst. Evol. Microbiol.">
        <title>Reticulibacter mediterranei gen. nov., sp. nov., within the new family Reticulibacteraceae fam. nov., and Ktedonospora formicarum gen. nov., sp. nov., Ktedonobacter robiniae sp. nov., Dictyobacter formicarum sp. nov. and Dictyobacter arantiisoli sp. nov., belonging to the class Ktedonobacteria.</title>
        <authorList>
            <person name="Yabe S."/>
            <person name="Zheng Y."/>
            <person name="Wang C.M."/>
            <person name="Sakai Y."/>
            <person name="Abe K."/>
            <person name="Yokota A."/>
            <person name="Donadio S."/>
            <person name="Cavaletti L."/>
            <person name="Monciardini P."/>
        </authorList>
    </citation>
    <scope>NUCLEOTIDE SEQUENCE [LARGE SCALE GENOMIC DNA]</scope>
    <source>
        <strain evidence="3 4">SOSP1-9</strain>
    </source>
</reference>
<protein>
    <recommendedName>
        <fullName evidence="5">DUF4179 domain-containing protein</fullName>
    </recommendedName>
</protein>
<keyword evidence="2" id="KW-1133">Transmembrane helix</keyword>
<accession>A0ABQ3VL39</accession>
<keyword evidence="2" id="KW-0472">Membrane</keyword>
<evidence type="ECO:0000256" key="2">
    <source>
        <dbReference type="SAM" id="Phobius"/>
    </source>
</evidence>
<feature type="compositionally biased region" description="Polar residues" evidence="1">
    <location>
        <begin position="336"/>
        <end position="356"/>
    </location>
</feature>
<sequence>MNKYDLQQRYSDLLEGENHPAIRELISDLDAAYTRSEAPKWMSWSTTRARYIEATLAKRAPAMPRHFRPAYKLSFSMGTALALVFAMIAIASASAFTFSPQVRYVLGLTSSTNQTVYDSDYTAINQSRTINGVDVKIEAAYADSVGITIGFLTHSTTKNDSAIDAHLRTSQGQNLPLSLGAFGSGNSGSTAAQAWHYDATGIAGSPKQLNLVLDVAVGQQKSSIAFTVPFHAGKVVELKGQQATSNGVTLTLEKAIIAKSGTVFLVKGLPFPDGVIPTSQLRVPGVAKSYDFPFAIMKTSPSDPYAHIIYGEQISAKAEGNWTLTIKQVAPVKGPATSSQTQSKADSGSSNTLNIEQHSLKKTQLGSWTFSFPVE</sequence>
<name>A0ABQ3VL39_9CHLR</name>
<comment type="caution">
    <text evidence="3">The sequence shown here is derived from an EMBL/GenBank/DDBJ whole genome shotgun (WGS) entry which is preliminary data.</text>
</comment>
<gene>
    <name evidence="3" type="ORF">KSZ_49430</name>
</gene>
<feature type="transmembrane region" description="Helical" evidence="2">
    <location>
        <begin position="73"/>
        <end position="96"/>
    </location>
</feature>
<evidence type="ECO:0000256" key="1">
    <source>
        <dbReference type="SAM" id="MobiDB-lite"/>
    </source>
</evidence>
<evidence type="ECO:0000313" key="3">
    <source>
        <dbReference type="EMBL" id="GHO86937.1"/>
    </source>
</evidence>
<evidence type="ECO:0000313" key="4">
    <source>
        <dbReference type="Proteomes" id="UP000635565"/>
    </source>
</evidence>
<keyword evidence="4" id="KW-1185">Reference proteome</keyword>
<keyword evidence="2" id="KW-0812">Transmembrane</keyword>
<organism evidence="3 4">
    <name type="scientific">Dictyobacter formicarum</name>
    <dbReference type="NCBI Taxonomy" id="2778368"/>
    <lineage>
        <taxon>Bacteria</taxon>
        <taxon>Bacillati</taxon>
        <taxon>Chloroflexota</taxon>
        <taxon>Ktedonobacteria</taxon>
        <taxon>Ktedonobacterales</taxon>
        <taxon>Dictyobacteraceae</taxon>
        <taxon>Dictyobacter</taxon>
    </lineage>
</organism>
<dbReference type="Proteomes" id="UP000635565">
    <property type="component" value="Unassembled WGS sequence"/>
</dbReference>
<proteinExistence type="predicted"/>
<evidence type="ECO:0008006" key="5">
    <source>
        <dbReference type="Google" id="ProtNLM"/>
    </source>
</evidence>
<dbReference type="EMBL" id="BNJJ01000014">
    <property type="protein sequence ID" value="GHO86937.1"/>
    <property type="molecule type" value="Genomic_DNA"/>
</dbReference>
<feature type="region of interest" description="Disordered" evidence="1">
    <location>
        <begin position="333"/>
        <end position="356"/>
    </location>
</feature>
<dbReference type="RefSeq" id="WP_201364538.1">
    <property type="nucleotide sequence ID" value="NZ_BNJJ01000014.1"/>
</dbReference>